<feature type="transmembrane region" description="Helical" evidence="1">
    <location>
        <begin position="15"/>
        <end position="33"/>
    </location>
</feature>
<evidence type="ECO:0000256" key="1">
    <source>
        <dbReference type="SAM" id="Phobius"/>
    </source>
</evidence>
<proteinExistence type="predicted"/>
<name>A0A7C4FDZ0_9CREN</name>
<sequence length="108" mass="11348">MDVTEIMAAMLSNPQNFVVIAIQFLLGLALGYLSAKVLKYILALIAILALGTLLSVWSLGTSPQEIIAKIGLPSVEILKGLAVVLGLMTVGPVSIGFIIGVVIAFLRK</sequence>
<dbReference type="EMBL" id="DTFF01000041">
    <property type="protein sequence ID" value="HGI87684.1"/>
    <property type="molecule type" value="Genomic_DNA"/>
</dbReference>
<keyword evidence="1" id="KW-1133">Transmembrane helix</keyword>
<keyword evidence="1" id="KW-0472">Membrane</keyword>
<organism evidence="2">
    <name type="scientific">Ignisphaera aggregans</name>
    <dbReference type="NCBI Taxonomy" id="334771"/>
    <lineage>
        <taxon>Archaea</taxon>
        <taxon>Thermoproteota</taxon>
        <taxon>Thermoprotei</taxon>
        <taxon>Desulfurococcales</taxon>
        <taxon>Desulfurococcaceae</taxon>
        <taxon>Ignisphaera</taxon>
    </lineage>
</organism>
<gene>
    <name evidence="2" type="ORF">ENV14_04750</name>
</gene>
<protein>
    <submittedName>
        <fullName evidence="2">Uncharacterized protein</fullName>
    </submittedName>
</protein>
<evidence type="ECO:0000313" key="2">
    <source>
        <dbReference type="EMBL" id="HGI87684.1"/>
    </source>
</evidence>
<comment type="caution">
    <text evidence="2">The sequence shown here is derived from an EMBL/GenBank/DDBJ whole genome shotgun (WGS) entry which is preliminary data.</text>
</comment>
<keyword evidence="1" id="KW-0812">Transmembrane</keyword>
<accession>A0A7C4FDZ0</accession>
<feature type="transmembrane region" description="Helical" evidence="1">
    <location>
        <begin position="80"/>
        <end position="106"/>
    </location>
</feature>
<dbReference type="AlphaFoldDB" id="A0A7C4FDZ0"/>
<reference evidence="2" key="1">
    <citation type="journal article" date="2020" name="mSystems">
        <title>Genome- and Community-Level Interaction Insights into Carbon Utilization and Element Cycling Functions of Hydrothermarchaeota in Hydrothermal Sediment.</title>
        <authorList>
            <person name="Zhou Z."/>
            <person name="Liu Y."/>
            <person name="Xu W."/>
            <person name="Pan J."/>
            <person name="Luo Z.H."/>
            <person name="Li M."/>
        </authorList>
    </citation>
    <scope>NUCLEOTIDE SEQUENCE [LARGE SCALE GENOMIC DNA]</scope>
    <source>
        <strain evidence="2">SpSt-732</strain>
    </source>
</reference>
<feature type="transmembrane region" description="Helical" evidence="1">
    <location>
        <begin position="40"/>
        <end position="60"/>
    </location>
</feature>